<dbReference type="EMBL" id="JAYKXH010000005">
    <property type="protein sequence ID" value="KAK7169118.1"/>
    <property type="molecule type" value="Genomic_DNA"/>
</dbReference>
<dbReference type="Proteomes" id="UP001364617">
    <property type="component" value="Unassembled WGS sequence"/>
</dbReference>
<evidence type="ECO:0000313" key="1">
    <source>
        <dbReference type="EMBL" id="KAK7169118.1"/>
    </source>
</evidence>
<protein>
    <submittedName>
        <fullName evidence="1">Uncharacterized protein</fullName>
    </submittedName>
</protein>
<accession>A0AAN9HCE2</accession>
<comment type="caution">
    <text evidence="1">The sequence shown here is derived from an EMBL/GenBank/DDBJ whole genome shotgun (WGS) entry which is preliminary data.</text>
</comment>
<proteinExistence type="predicted"/>
<keyword evidence="2" id="KW-1185">Reference proteome</keyword>
<name>A0AAN9HCE2_9TELE</name>
<sequence length="103" mass="11328">MRFAIYGRTIRRNSLREPAHCQSLALIDPLSAGFQFSAHCEAAARSSTSLLKEALAFTGDSPSNSLLLIVRGDPEHPCHAHMKLLADRPVTLSDIELVFINKL</sequence>
<dbReference type="AlphaFoldDB" id="A0AAN9HCE2"/>
<gene>
    <name evidence="1" type="ORF">R3I93_005191</name>
</gene>
<organism evidence="1 2">
    <name type="scientific">Phoxinus phoxinus</name>
    <name type="common">Eurasian minnow</name>
    <dbReference type="NCBI Taxonomy" id="58324"/>
    <lineage>
        <taxon>Eukaryota</taxon>
        <taxon>Metazoa</taxon>
        <taxon>Chordata</taxon>
        <taxon>Craniata</taxon>
        <taxon>Vertebrata</taxon>
        <taxon>Euteleostomi</taxon>
        <taxon>Actinopterygii</taxon>
        <taxon>Neopterygii</taxon>
        <taxon>Teleostei</taxon>
        <taxon>Ostariophysi</taxon>
        <taxon>Cypriniformes</taxon>
        <taxon>Leuciscidae</taxon>
        <taxon>Phoxininae</taxon>
        <taxon>Phoxinus</taxon>
    </lineage>
</organism>
<reference evidence="1 2" key="1">
    <citation type="submission" date="2024-02" db="EMBL/GenBank/DDBJ databases">
        <title>Chromosome-level genome assembly of the Eurasian Minnow (Phoxinus phoxinus).</title>
        <authorList>
            <person name="Oriowo T.O."/>
            <person name="Martin S."/>
            <person name="Stange M."/>
            <person name="Chrysostomakis Y."/>
            <person name="Brown T."/>
            <person name="Winkler S."/>
            <person name="Kukowka S."/>
            <person name="Myers E.W."/>
            <person name="Bohne A."/>
        </authorList>
    </citation>
    <scope>NUCLEOTIDE SEQUENCE [LARGE SCALE GENOMIC DNA]</scope>
    <source>
        <strain evidence="1">ZFMK-TIS-60720</strain>
        <tissue evidence="1">Whole Organism</tissue>
    </source>
</reference>
<evidence type="ECO:0000313" key="2">
    <source>
        <dbReference type="Proteomes" id="UP001364617"/>
    </source>
</evidence>